<dbReference type="GO" id="GO:0006623">
    <property type="term" value="P:protein targeting to vacuole"/>
    <property type="evidence" value="ECO:0007669"/>
    <property type="project" value="TreeGrafter"/>
</dbReference>
<dbReference type="CDD" id="cd15760">
    <property type="entry name" value="FYVE_scVPS27p_like"/>
    <property type="match status" value="1"/>
</dbReference>
<dbReference type="GO" id="GO:0043130">
    <property type="term" value="F:ubiquitin binding"/>
    <property type="evidence" value="ECO:0007669"/>
    <property type="project" value="TreeGrafter"/>
</dbReference>
<evidence type="ECO:0000256" key="3">
    <source>
        <dbReference type="ARBA" id="ARBA00022833"/>
    </source>
</evidence>
<dbReference type="Pfam" id="PF01363">
    <property type="entry name" value="FYVE"/>
    <property type="match status" value="1"/>
</dbReference>
<dbReference type="Gene3D" id="3.30.40.10">
    <property type="entry name" value="Zinc/RING finger domain, C3HC4 (zinc finger)"/>
    <property type="match status" value="1"/>
</dbReference>
<dbReference type="Pfam" id="PF12796">
    <property type="entry name" value="Ank_2"/>
    <property type="match status" value="1"/>
</dbReference>
<evidence type="ECO:0000256" key="1">
    <source>
        <dbReference type="ARBA" id="ARBA00022723"/>
    </source>
</evidence>
<protein>
    <recommendedName>
        <fullName evidence="7">FYVE-type domain-containing protein</fullName>
    </recommendedName>
</protein>
<dbReference type="PROSITE" id="PS50178">
    <property type="entry name" value="ZF_FYVE"/>
    <property type="match status" value="1"/>
</dbReference>
<name>A0AAV3Q159_LITER</name>
<dbReference type="SUPFAM" id="SSF57903">
    <property type="entry name" value="FYVE/PHD zinc finger"/>
    <property type="match status" value="1"/>
</dbReference>
<feature type="compositionally biased region" description="Low complexity" evidence="6">
    <location>
        <begin position="142"/>
        <end position="151"/>
    </location>
</feature>
<dbReference type="EMBL" id="BAABME010003193">
    <property type="protein sequence ID" value="GAA0157819.1"/>
    <property type="molecule type" value="Genomic_DNA"/>
</dbReference>
<reference evidence="8 9" key="1">
    <citation type="submission" date="2024-01" db="EMBL/GenBank/DDBJ databases">
        <title>The complete chloroplast genome sequence of Lithospermum erythrorhizon: insights into the phylogenetic relationship among Boraginaceae species and the maternal lineages of purple gromwells.</title>
        <authorList>
            <person name="Okada T."/>
            <person name="Watanabe K."/>
        </authorList>
    </citation>
    <scope>NUCLEOTIDE SEQUENCE [LARGE SCALE GENOMIC DNA]</scope>
</reference>
<proteinExistence type="predicted"/>
<dbReference type="InterPro" id="IPR011011">
    <property type="entry name" value="Znf_FYVE_PHD"/>
</dbReference>
<evidence type="ECO:0000313" key="9">
    <source>
        <dbReference type="Proteomes" id="UP001454036"/>
    </source>
</evidence>
<sequence length="286" mass="30428">MEAPSFQEAPRCDVCKCSFSTFRRRHHCRCCGRSLCADHSLNHMVLPQFGLNTAVRVCADCFNASGFKTENPSISSNGITSVTTQVSKLDISTDSESILPHSSNKLPNSGASECKCGMPLCICEAPAAPKDAAIIQVNTPSTIQIPSSSTPKKVDPASKSKGSTSSSKPGSVFHHGQVSSGNVDLPQKDYEVSGEGLREAIKNGDAAGAKKLLNQGVDANYCDKQGSSLLHLAAVFNQTEIAFALMDNGARADSKNSQGETPLDCAPAMLQYKMKSKIEESRKPDL</sequence>
<dbReference type="PANTHER" id="PTHR47794:SF1">
    <property type="entry name" value="VACUOLAR PROTEIN SORTING-ASSOCIATED PROTEIN 27"/>
    <property type="match status" value="1"/>
</dbReference>
<dbReference type="InterPro" id="IPR036770">
    <property type="entry name" value="Ankyrin_rpt-contain_sf"/>
</dbReference>
<dbReference type="Proteomes" id="UP001454036">
    <property type="component" value="Unassembled WGS sequence"/>
</dbReference>
<keyword evidence="4" id="KW-0040">ANK repeat</keyword>
<dbReference type="InterPro" id="IPR002110">
    <property type="entry name" value="Ankyrin_rpt"/>
</dbReference>
<organism evidence="8 9">
    <name type="scientific">Lithospermum erythrorhizon</name>
    <name type="common">Purple gromwell</name>
    <name type="synonym">Lithospermum officinale var. erythrorhizon</name>
    <dbReference type="NCBI Taxonomy" id="34254"/>
    <lineage>
        <taxon>Eukaryota</taxon>
        <taxon>Viridiplantae</taxon>
        <taxon>Streptophyta</taxon>
        <taxon>Embryophyta</taxon>
        <taxon>Tracheophyta</taxon>
        <taxon>Spermatophyta</taxon>
        <taxon>Magnoliopsida</taxon>
        <taxon>eudicotyledons</taxon>
        <taxon>Gunneridae</taxon>
        <taxon>Pentapetalae</taxon>
        <taxon>asterids</taxon>
        <taxon>lamiids</taxon>
        <taxon>Boraginales</taxon>
        <taxon>Boraginaceae</taxon>
        <taxon>Boraginoideae</taxon>
        <taxon>Lithospermeae</taxon>
        <taxon>Lithospermum</taxon>
    </lineage>
</organism>
<feature type="region of interest" description="Disordered" evidence="6">
    <location>
        <begin position="142"/>
        <end position="188"/>
    </location>
</feature>
<evidence type="ECO:0000259" key="7">
    <source>
        <dbReference type="PROSITE" id="PS50178"/>
    </source>
</evidence>
<accession>A0AAV3Q159</accession>
<dbReference type="GO" id="GO:0032266">
    <property type="term" value="F:phosphatidylinositol-3-phosphate binding"/>
    <property type="evidence" value="ECO:0007669"/>
    <property type="project" value="TreeGrafter"/>
</dbReference>
<comment type="caution">
    <text evidence="8">The sequence shown here is derived from an EMBL/GenBank/DDBJ whole genome shotgun (WGS) entry which is preliminary data.</text>
</comment>
<dbReference type="SUPFAM" id="SSF48403">
    <property type="entry name" value="Ankyrin repeat"/>
    <property type="match status" value="1"/>
</dbReference>
<feature type="repeat" description="ANK" evidence="4">
    <location>
        <begin position="225"/>
        <end position="257"/>
    </location>
</feature>
<dbReference type="GO" id="GO:0008270">
    <property type="term" value="F:zinc ion binding"/>
    <property type="evidence" value="ECO:0007669"/>
    <property type="project" value="UniProtKB-KW"/>
</dbReference>
<feature type="compositionally biased region" description="Low complexity" evidence="6">
    <location>
        <begin position="159"/>
        <end position="171"/>
    </location>
</feature>
<dbReference type="AlphaFoldDB" id="A0AAV3Q159"/>
<dbReference type="GO" id="GO:0043328">
    <property type="term" value="P:protein transport to vacuole involved in ubiquitin-dependent protein catabolic process via the multivesicular body sorting pathway"/>
    <property type="evidence" value="ECO:0007669"/>
    <property type="project" value="TreeGrafter"/>
</dbReference>
<gene>
    <name evidence="8" type="ORF">LIER_15002</name>
</gene>
<dbReference type="InterPro" id="IPR017455">
    <property type="entry name" value="Znf_FYVE-rel"/>
</dbReference>
<dbReference type="InterPro" id="IPR000306">
    <property type="entry name" value="Znf_FYVE"/>
</dbReference>
<evidence type="ECO:0000256" key="2">
    <source>
        <dbReference type="ARBA" id="ARBA00022771"/>
    </source>
</evidence>
<keyword evidence="2 5" id="KW-0863">Zinc-finger</keyword>
<evidence type="ECO:0000313" key="8">
    <source>
        <dbReference type="EMBL" id="GAA0157819.1"/>
    </source>
</evidence>
<keyword evidence="1" id="KW-0479">Metal-binding</keyword>
<dbReference type="GO" id="GO:0033565">
    <property type="term" value="C:ESCRT-0 complex"/>
    <property type="evidence" value="ECO:0007669"/>
    <property type="project" value="TreeGrafter"/>
</dbReference>
<feature type="domain" description="FYVE-type" evidence="7">
    <location>
        <begin position="6"/>
        <end position="66"/>
    </location>
</feature>
<dbReference type="InterPro" id="IPR013083">
    <property type="entry name" value="Znf_RING/FYVE/PHD"/>
</dbReference>
<dbReference type="PROSITE" id="PS50297">
    <property type="entry name" value="ANK_REP_REGION"/>
    <property type="match status" value="1"/>
</dbReference>
<dbReference type="PROSITE" id="PS50088">
    <property type="entry name" value="ANK_REPEAT"/>
    <property type="match status" value="1"/>
</dbReference>
<dbReference type="SMART" id="SM00064">
    <property type="entry name" value="FYVE"/>
    <property type="match status" value="1"/>
</dbReference>
<evidence type="ECO:0000256" key="6">
    <source>
        <dbReference type="SAM" id="MobiDB-lite"/>
    </source>
</evidence>
<dbReference type="Gene3D" id="1.25.40.20">
    <property type="entry name" value="Ankyrin repeat-containing domain"/>
    <property type="match status" value="1"/>
</dbReference>
<keyword evidence="3" id="KW-0862">Zinc</keyword>
<evidence type="ECO:0000256" key="4">
    <source>
        <dbReference type="PROSITE-ProRule" id="PRU00023"/>
    </source>
</evidence>
<evidence type="ECO:0000256" key="5">
    <source>
        <dbReference type="PROSITE-ProRule" id="PRU00091"/>
    </source>
</evidence>
<keyword evidence="9" id="KW-1185">Reference proteome</keyword>
<dbReference type="PANTHER" id="PTHR47794">
    <property type="entry name" value="VACUOLAR PROTEIN SORTING-ASSOCIATED PROTEIN 27"/>
    <property type="match status" value="1"/>
</dbReference>